<dbReference type="PANTHER" id="PTHR33509">
    <property type="entry name" value="LATE EMBRYOGENIS ABUNDANT PROTEIN 2-RELATED"/>
    <property type="match status" value="1"/>
</dbReference>
<comment type="similarity">
    <text evidence="1">Belongs to the LEA type 3 family.</text>
</comment>
<dbReference type="EMBL" id="CM010635">
    <property type="protein sequence ID" value="RID50076.1"/>
    <property type="molecule type" value="Genomic_DNA"/>
</dbReference>
<evidence type="ECO:0000256" key="1">
    <source>
        <dbReference type="ARBA" id="ARBA00007086"/>
    </source>
</evidence>
<organism evidence="2 3">
    <name type="scientific">Brassica campestris</name>
    <name type="common">Field mustard</name>
    <dbReference type="NCBI Taxonomy" id="3711"/>
    <lineage>
        <taxon>Eukaryota</taxon>
        <taxon>Viridiplantae</taxon>
        <taxon>Streptophyta</taxon>
        <taxon>Embryophyta</taxon>
        <taxon>Tracheophyta</taxon>
        <taxon>Spermatophyta</taxon>
        <taxon>Magnoliopsida</taxon>
        <taxon>eudicotyledons</taxon>
        <taxon>Gunneridae</taxon>
        <taxon>Pentapetalae</taxon>
        <taxon>rosids</taxon>
        <taxon>malvids</taxon>
        <taxon>Brassicales</taxon>
        <taxon>Brassicaceae</taxon>
        <taxon>Brassiceae</taxon>
        <taxon>Brassica</taxon>
    </lineage>
</organism>
<gene>
    <name evidence="2" type="ORF">BRARA_H00829</name>
</gene>
<proteinExistence type="inferred from homology"/>
<protein>
    <recommendedName>
        <fullName evidence="4">Late embryogenesis abundant protein Lea5</fullName>
    </recommendedName>
</protein>
<dbReference type="AlphaFoldDB" id="A0A397YHA8"/>
<sequence length="86" mass="9149">MAARSLPGAVKSLFSTASGSVSRSIVLRSNYVATSPGLLSKGCSTRAESAWAPDPVTGYYRPSNCADEIDPAELRKMLLENKAKPF</sequence>
<dbReference type="InterPro" id="IPR004926">
    <property type="entry name" value="LEA_3a"/>
</dbReference>
<evidence type="ECO:0000313" key="2">
    <source>
        <dbReference type="EMBL" id="RID50076.1"/>
    </source>
</evidence>
<accession>A0A397YHA8</accession>
<dbReference type="Proteomes" id="UP000264353">
    <property type="component" value="Chromosome A8"/>
</dbReference>
<dbReference type="Pfam" id="PF03242">
    <property type="entry name" value="LEA_3a"/>
    <property type="match status" value="1"/>
</dbReference>
<dbReference type="PANTHER" id="PTHR33509:SF27">
    <property type="entry name" value="GENOME ASSEMBLY, CHROMOSOME: A08"/>
    <property type="match status" value="1"/>
</dbReference>
<evidence type="ECO:0008006" key="4">
    <source>
        <dbReference type="Google" id="ProtNLM"/>
    </source>
</evidence>
<evidence type="ECO:0000313" key="3">
    <source>
        <dbReference type="Proteomes" id="UP000264353"/>
    </source>
</evidence>
<name>A0A397YHA8_BRACM</name>
<reference evidence="2 3" key="1">
    <citation type="submission" date="2018-06" db="EMBL/GenBank/DDBJ databases">
        <title>WGS assembly of Brassica rapa FPsc.</title>
        <authorList>
            <person name="Bowman J."/>
            <person name="Kohchi T."/>
            <person name="Yamato K."/>
            <person name="Jenkins J."/>
            <person name="Shu S."/>
            <person name="Ishizaki K."/>
            <person name="Yamaoka S."/>
            <person name="Nishihama R."/>
            <person name="Nakamura Y."/>
            <person name="Berger F."/>
            <person name="Adam C."/>
            <person name="Aki S."/>
            <person name="Althoff F."/>
            <person name="Araki T."/>
            <person name="Arteaga-Vazquez M."/>
            <person name="Balasubrmanian S."/>
            <person name="Bauer D."/>
            <person name="Boehm C."/>
            <person name="Briginshaw L."/>
            <person name="Caballero-Perez J."/>
            <person name="Catarino B."/>
            <person name="Chen F."/>
            <person name="Chiyoda S."/>
            <person name="Chovatia M."/>
            <person name="Davies K."/>
            <person name="Delmans M."/>
            <person name="Demura T."/>
            <person name="Dierschke T."/>
            <person name="Dolan L."/>
            <person name="Dorantes-Acosta A."/>
            <person name="Eklund D."/>
            <person name="Florent S."/>
            <person name="Flores-Sandoval E."/>
            <person name="Fujiyama A."/>
            <person name="Fukuzawa H."/>
            <person name="Galik B."/>
            <person name="Grimanelli D."/>
            <person name="Grimwood J."/>
            <person name="Grossniklaus U."/>
            <person name="Hamada T."/>
            <person name="Haseloff J."/>
            <person name="Hetherington A."/>
            <person name="Higo A."/>
            <person name="Hirakawa Y."/>
            <person name="Hundley H."/>
            <person name="Ikeda Y."/>
            <person name="Inoue K."/>
            <person name="Inoue S."/>
            <person name="Ishida S."/>
            <person name="Jia Q."/>
            <person name="Kakita M."/>
            <person name="Kanazawa T."/>
            <person name="Kawai Y."/>
            <person name="Kawashima T."/>
            <person name="Kennedy M."/>
            <person name="Kinose K."/>
            <person name="Kinoshita T."/>
            <person name="Kohara Y."/>
            <person name="Koide E."/>
            <person name="Komatsu K."/>
            <person name="Kopischke S."/>
            <person name="Kubo M."/>
            <person name="Kyozuka J."/>
            <person name="Lagercrantz U."/>
            <person name="Lin S."/>
            <person name="Lindquist E."/>
            <person name="Lipzen A."/>
            <person name="Lu C."/>
            <person name="Luna E."/>
            <person name="Martienssen R."/>
            <person name="Minamino N."/>
            <person name="Mizutani M."/>
            <person name="Mizutani M."/>
            <person name="Mochizuki N."/>
            <person name="Monte I."/>
            <person name="Mosher R."/>
            <person name="Nagasaki H."/>
            <person name="Nakagami H."/>
            <person name="Naramoto S."/>
            <person name="Nishitani K."/>
            <person name="Ohtani M."/>
            <person name="Okamoto T."/>
            <person name="Okumura M."/>
            <person name="Phillips J."/>
            <person name="Pollak B."/>
            <person name="Reinders A."/>
            <person name="Roevekamp M."/>
            <person name="Sano R."/>
            <person name="Sawa S."/>
            <person name="Schmid M."/>
            <person name="Shirakawa M."/>
            <person name="Solano R."/>
            <person name="Spunde A."/>
            <person name="Suetsugu N."/>
            <person name="Sugano S."/>
            <person name="Sugiyama A."/>
            <person name="Sun R."/>
            <person name="Suzuki Y."/>
            <person name="Takenaka M."/>
            <person name="Takezawa D."/>
            <person name="Tomogane H."/>
            <person name="Tsuzuki M."/>
            <person name="Ueda T."/>
            <person name="Umeda M."/>
            <person name="Ward J."/>
            <person name="Watanabe Y."/>
            <person name="Yazaki K."/>
            <person name="Yokoyama R."/>
            <person name="Yoshitake Y."/>
            <person name="Yotsui I."/>
            <person name="Zachgo S."/>
            <person name="Schmutz J."/>
        </authorList>
    </citation>
    <scope>NUCLEOTIDE SEQUENCE [LARGE SCALE GENOMIC DNA]</scope>
    <source>
        <strain evidence="3">cv. B-3</strain>
    </source>
</reference>